<dbReference type="EMBL" id="CAJNIZ010013443">
    <property type="protein sequence ID" value="CAE7349053.1"/>
    <property type="molecule type" value="Genomic_DNA"/>
</dbReference>
<dbReference type="Proteomes" id="UP000649617">
    <property type="component" value="Unassembled WGS sequence"/>
</dbReference>
<sequence length="991" mass="110136">MLSKITYCAHVRTGTVHVVGTSGLLLCKSRVPGSDLSPVQGQPDEESKKCQKCFKAASLEQPSDSDKAGSDKDSSERSGASSDESGHEQSAHDKQAGLQLLPRLPTLVMEMLARCFEEPSYDVSYERVNCKELEGVLALAVIRRCPQLFDELASVRRRAVQIDSTGVGSIPVCHYDSSRPPCKGLFGRSYSGVVPKPPAEAESPESRPAKRVKDGPAPWGDVPAVVRAELQKGIPTHLAGRSLASLSLLTQAVAQMGLAKWEIRLVAPEYTIGRAMFEHLKLGQLSRQVQDFMANQEAWVHETCVAFGLQSSDATELFGEIAQGGSAMNWLERRFGQVPNNSTVLEKLCGLEVGMRQVHQIVFSMEWSEGDPKASAECREWLLQHTQYPDAEAFWHLYTSFERVCLSHMQATARKHLVSKTHAGIRVDVEDPTELTQSINERLAKLPGIRAEAVALSTPQQVMDHNMQNWDVKSRMRWSDYMELRVECQMHLQQGSAARKHNVFARLVAATLEDIMYVPQVDDAKPQFFEKYVVEKGLWAELHKDHLLGPISKILEGLSADNNSKLGKSLIDPVMHKLLEAPRLQPLDSDHSRFKLLFQDGMLFDFKTMTSRPAMPSDRMRLTMACPFEPWVPPAGAPDVVSKLCQWLPRKSATLEDDDLGAQIQADLEELATKHGCSLLAVLFDIFDCWHFPIHFLRNVAIMASADPKWNFINWLDGAGGAAKDTLLKICLKAFGEGELHLGMCEAGRKMTAAVDTRGSFRDLMKAGVGKRLMWLSEVPDRKLITELPKMLSEQTGASLSLPGKQKQVFRPMGLLWFTSNFAPTFKDGGFPRRLQLWGLPKSFTGTQGTHDDSLRERIDAGEFNGQLIYFALEMFKTLDKSLNPGLTLTPPPPSMADVIEEIHEEQFRGADSLQTFVNEKCVKVHRSEGTPVKDWRKAAAAYLGVEYAAIGPMLAPCNLKSESRGSPPGGRIISRMQDRPQIPLDAHFGF</sequence>
<accession>A0A812P3R9</accession>
<feature type="compositionally biased region" description="Basic and acidic residues" evidence="1">
    <location>
        <begin position="204"/>
        <end position="214"/>
    </location>
</feature>
<evidence type="ECO:0000256" key="1">
    <source>
        <dbReference type="SAM" id="MobiDB-lite"/>
    </source>
</evidence>
<organism evidence="2 3">
    <name type="scientific">Symbiodinium pilosum</name>
    <name type="common">Dinoflagellate</name>
    <dbReference type="NCBI Taxonomy" id="2952"/>
    <lineage>
        <taxon>Eukaryota</taxon>
        <taxon>Sar</taxon>
        <taxon>Alveolata</taxon>
        <taxon>Dinophyceae</taxon>
        <taxon>Suessiales</taxon>
        <taxon>Symbiodiniaceae</taxon>
        <taxon>Symbiodinium</taxon>
    </lineage>
</organism>
<name>A0A812P3R9_SYMPI</name>
<evidence type="ECO:0000313" key="3">
    <source>
        <dbReference type="Proteomes" id="UP000649617"/>
    </source>
</evidence>
<proteinExistence type="predicted"/>
<feature type="compositionally biased region" description="Basic and acidic residues" evidence="1">
    <location>
        <begin position="64"/>
        <end position="76"/>
    </location>
</feature>
<feature type="region of interest" description="Disordered" evidence="1">
    <location>
        <begin position="56"/>
        <end position="96"/>
    </location>
</feature>
<comment type="caution">
    <text evidence="2">The sequence shown here is derived from an EMBL/GenBank/DDBJ whole genome shotgun (WGS) entry which is preliminary data.</text>
</comment>
<protein>
    <recommendedName>
        <fullName evidence="4">SF3 helicase domain-containing protein</fullName>
    </recommendedName>
</protein>
<keyword evidence="3" id="KW-1185">Reference proteome</keyword>
<feature type="compositionally biased region" description="Basic and acidic residues" evidence="1">
    <location>
        <begin position="84"/>
        <end position="95"/>
    </location>
</feature>
<reference evidence="2" key="1">
    <citation type="submission" date="2021-02" db="EMBL/GenBank/DDBJ databases">
        <authorList>
            <person name="Dougan E. K."/>
            <person name="Rhodes N."/>
            <person name="Thang M."/>
            <person name="Chan C."/>
        </authorList>
    </citation>
    <scope>NUCLEOTIDE SEQUENCE</scope>
</reference>
<evidence type="ECO:0000313" key="2">
    <source>
        <dbReference type="EMBL" id="CAE7349053.1"/>
    </source>
</evidence>
<dbReference type="OrthoDB" id="414425at2759"/>
<evidence type="ECO:0008006" key="4">
    <source>
        <dbReference type="Google" id="ProtNLM"/>
    </source>
</evidence>
<gene>
    <name evidence="2" type="ORF">SPIL2461_LOCUS8290</name>
</gene>
<dbReference type="AlphaFoldDB" id="A0A812P3R9"/>
<feature type="region of interest" description="Disordered" evidence="1">
    <location>
        <begin position="196"/>
        <end position="218"/>
    </location>
</feature>